<evidence type="ECO:0000313" key="5">
    <source>
        <dbReference type="Proteomes" id="UP000799092"/>
    </source>
</evidence>
<proteinExistence type="predicted"/>
<reference evidence="4" key="1">
    <citation type="submission" date="2019-11" db="EMBL/GenBank/DDBJ databases">
        <authorList>
            <person name="Li J."/>
        </authorList>
    </citation>
    <scope>NUCLEOTIDE SEQUENCE</scope>
    <source>
        <strain evidence="4">B6B</strain>
    </source>
</reference>
<feature type="chain" id="PRO_5025657193" evidence="2">
    <location>
        <begin position="25"/>
        <end position="211"/>
    </location>
</feature>
<dbReference type="AlphaFoldDB" id="A0A6A8DUI6"/>
<comment type="caution">
    <text evidence="4">The sequence shown here is derived from an EMBL/GenBank/DDBJ whole genome shotgun (WGS) entry which is preliminary data.</text>
</comment>
<dbReference type="Pfam" id="PF17898">
    <property type="entry name" value="GerD"/>
    <property type="match status" value="1"/>
</dbReference>
<keyword evidence="2" id="KW-0732">Signal</keyword>
<dbReference type="EMBL" id="WJNG01000019">
    <property type="protein sequence ID" value="MRH44872.1"/>
    <property type="molecule type" value="Genomic_DNA"/>
</dbReference>
<keyword evidence="5" id="KW-1185">Reference proteome</keyword>
<protein>
    <submittedName>
        <fullName evidence="4">Spore gernimation protein GerD</fullName>
    </submittedName>
</protein>
<evidence type="ECO:0000256" key="2">
    <source>
        <dbReference type="SAM" id="SignalP"/>
    </source>
</evidence>
<feature type="compositionally biased region" description="Gly residues" evidence="1">
    <location>
        <begin position="190"/>
        <end position="211"/>
    </location>
</feature>
<dbReference type="RefSeq" id="WP_338079580.1">
    <property type="nucleotide sequence ID" value="NZ_WJNG01000019.1"/>
</dbReference>
<name>A0A6A8DUI6_9BACI</name>
<dbReference type="NCBIfam" id="NF040801">
    <property type="entry name" value="spore_GerD"/>
    <property type="match status" value="1"/>
</dbReference>
<accession>A0A6A8DUI6</accession>
<organism evidence="4 5">
    <name type="scientific">Aquibacillus halophilus</name>
    <dbReference type="NCBI Taxonomy" id="930132"/>
    <lineage>
        <taxon>Bacteria</taxon>
        <taxon>Bacillati</taxon>
        <taxon>Bacillota</taxon>
        <taxon>Bacilli</taxon>
        <taxon>Bacillales</taxon>
        <taxon>Bacillaceae</taxon>
        <taxon>Aquibacillus</taxon>
    </lineage>
</organism>
<dbReference type="InterPro" id="IPR041262">
    <property type="entry name" value="GerD_central"/>
</dbReference>
<feature type="signal peptide" evidence="2">
    <location>
        <begin position="1"/>
        <end position="24"/>
    </location>
</feature>
<evidence type="ECO:0000313" key="4">
    <source>
        <dbReference type="EMBL" id="MRH44872.1"/>
    </source>
</evidence>
<dbReference type="Proteomes" id="UP000799092">
    <property type="component" value="Unassembled WGS sequence"/>
</dbReference>
<gene>
    <name evidence="4" type="ORF">GH741_19670</name>
</gene>
<dbReference type="PROSITE" id="PS51257">
    <property type="entry name" value="PROKAR_LIPOPROTEIN"/>
    <property type="match status" value="1"/>
</dbReference>
<sequence length="211" mass="23202">MSKLRNLIPFALISFSLLILSSCAGNGGTNGEQANYDETKKMVTDILKTDEGKKAITDVLADEEMQKTFVIESKTVEESVSKTLTSEEGKEFWKKMFEDPKFVESFAKTIQTQQEDVIKGLMSDSEYQKKMLELFQNPEMEEQMLTVITSQKFREHLEKTIQETMDSPLFKAKMTDIILKAAEEMKPAGESGGGGGEEGGAGGAEGGGEGS</sequence>
<evidence type="ECO:0000256" key="1">
    <source>
        <dbReference type="SAM" id="MobiDB-lite"/>
    </source>
</evidence>
<feature type="domain" description="Spore germination GerD central core" evidence="3">
    <location>
        <begin position="70"/>
        <end position="182"/>
    </location>
</feature>
<feature type="region of interest" description="Disordered" evidence="1">
    <location>
        <begin position="181"/>
        <end position="211"/>
    </location>
</feature>
<evidence type="ECO:0000259" key="3">
    <source>
        <dbReference type="Pfam" id="PF17898"/>
    </source>
</evidence>